<dbReference type="Proteomes" id="UP000076871">
    <property type="component" value="Unassembled WGS sequence"/>
</dbReference>
<sequence>MVSRHDEVSLVRAISVKKRSSAKRKQLFKDIQFYKKVKIPRQLLLDMPVRWLSTYMMLERSEEL</sequence>
<reference evidence="1 2" key="1">
    <citation type="journal article" date="2016" name="Mol. Biol. Evol.">
        <title>Comparative Genomics of Early-Diverging Mushroom-Forming Fungi Provides Insights into the Origins of Lignocellulose Decay Capabilities.</title>
        <authorList>
            <person name="Nagy L.G."/>
            <person name="Riley R."/>
            <person name="Tritt A."/>
            <person name="Adam C."/>
            <person name="Daum C."/>
            <person name="Floudas D."/>
            <person name="Sun H."/>
            <person name="Yadav J.S."/>
            <person name="Pangilinan J."/>
            <person name="Larsson K.H."/>
            <person name="Matsuura K."/>
            <person name="Barry K."/>
            <person name="Labutti K."/>
            <person name="Kuo R."/>
            <person name="Ohm R.A."/>
            <person name="Bhattacharya S.S."/>
            <person name="Shirouzu T."/>
            <person name="Yoshinaga Y."/>
            <person name="Martin F.M."/>
            <person name="Grigoriev I.V."/>
            <person name="Hibbett D.S."/>
        </authorList>
    </citation>
    <scope>NUCLEOTIDE SEQUENCE [LARGE SCALE GENOMIC DNA]</scope>
    <source>
        <strain evidence="1 2">93-53</strain>
    </source>
</reference>
<dbReference type="GeneID" id="63829615"/>
<keyword evidence="2" id="KW-1185">Reference proteome</keyword>
<dbReference type="RefSeq" id="XP_040764305.1">
    <property type="nucleotide sequence ID" value="XM_040912587.1"/>
</dbReference>
<evidence type="ECO:0000313" key="2">
    <source>
        <dbReference type="Proteomes" id="UP000076871"/>
    </source>
</evidence>
<gene>
    <name evidence="1" type="ORF">LAESUDRAFT_759385</name>
</gene>
<dbReference type="EMBL" id="KV427624">
    <property type="protein sequence ID" value="KZT06565.1"/>
    <property type="molecule type" value="Genomic_DNA"/>
</dbReference>
<protein>
    <submittedName>
        <fullName evidence="1">Uncharacterized protein</fullName>
    </submittedName>
</protein>
<evidence type="ECO:0000313" key="1">
    <source>
        <dbReference type="EMBL" id="KZT06565.1"/>
    </source>
</evidence>
<organism evidence="1 2">
    <name type="scientific">Laetiporus sulphureus 93-53</name>
    <dbReference type="NCBI Taxonomy" id="1314785"/>
    <lineage>
        <taxon>Eukaryota</taxon>
        <taxon>Fungi</taxon>
        <taxon>Dikarya</taxon>
        <taxon>Basidiomycota</taxon>
        <taxon>Agaricomycotina</taxon>
        <taxon>Agaricomycetes</taxon>
        <taxon>Polyporales</taxon>
        <taxon>Laetiporus</taxon>
    </lineage>
</organism>
<dbReference type="OrthoDB" id="2802474at2759"/>
<dbReference type="AlphaFoldDB" id="A0A165EA23"/>
<name>A0A165EA23_9APHY</name>
<proteinExistence type="predicted"/>
<accession>A0A165EA23</accession>
<dbReference type="InParanoid" id="A0A165EA23"/>